<reference evidence="2" key="1">
    <citation type="submission" date="2021-06" db="EMBL/GenBank/DDBJ databases">
        <authorList>
            <person name="Kallberg Y."/>
            <person name="Tangrot J."/>
            <person name="Rosling A."/>
        </authorList>
    </citation>
    <scope>NUCLEOTIDE SEQUENCE</scope>
    <source>
        <strain evidence="2">UK204</strain>
    </source>
</reference>
<feature type="non-terminal residue" evidence="2">
    <location>
        <position position="132"/>
    </location>
</feature>
<dbReference type="OrthoDB" id="2434387at2759"/>
<proteinExistence type="predicted"/>
<accession>A0A9N9ENS9</accession>
<keyword evidence="3" id="KW-1185">Reference proteome</keyword>
<gene>
    <name evidence="2" type="ORF">FCALED_LOCUS12831</name>
</gene>
<organism evidence="2 3">
    <name type="scientific">Funneliformis caledonium</name>
    <dbReference type="NCBI Taxonomy" id="1117310"/>
    <lineage>
        <taxon>Eukaryota</taxon>
        <taxon>Fungi</taxon>
        <taxon>Fungi incertae sedis</taxon>
        <taxon>Mucoromycota</taxon>
        <taxon>Glomeromycotina</taxon>
        <taxon>Glomeromycetes</taxon>
        <taxon>Glomerales</taxon>
        <taxon>Glomeraceae</taxon>
        <taxon>Funneliformis</taxon>
    </lineage>
</organism>
<dbReference type="AlphaFoldDB" id="A0A9N9ENS9"/>
<feature type="region of interest" description="Disordered" evidence="1">
    <location>
        <begin position="31"/>
        <end position="62"/>
    </location>
</feature>
<evidence type="ECO:0000313" key="3">
    <source>
        <dbReference type="Proteomes" id="UP000789570"/>
    </source>
</evidence>
<evidence type="ECO:0000313" key="2">
    <source>
        <dbReference type="EMBL" id="CAG8688489.1"/>
    </source>
</evidence>
<protein>
    <submittedName>
        <fullName evidence="2">12982_t:CDS:1</fullName>
    </submittedName>
</protein>
<evidence type="ECO:0000256" key="1">
    <source>
        <dbReference type="SAM" id="MobiDB-lite"/>
    </source>
</evidence>
<dbReference type="Proteomes" id="UP000789570">
    <property type="component" value="Unassembled WGS sequence"/>
</dbReference>
<sequence>PGACTYWLRLVGIMQVLKWADVEKVNSLWKKATKGRKTSPPPASSSPALSLGKRQRDPTIIDSPAKKQCIVPEVSCFYPDIDVPLRGNGSVNTLEVIKSAVCTFDQKTIALGSTRSYKCSNHLQVESKCNER</sequence>
<dbReference type="EMBL" id="CAJVPQ010006707">
    <property type="protein sequence ID" value="CAG8688489.1"/>
    <property type="molecule type" value="Genomic_DNA"/>
</dbReference>
<comment type="caution">
    <text evidence="2">The sequence shown here is derived from an EMBL/GenBank/DDBJ whole genome shotgun (WGS) entry which is preliminary data.</text>
</comment>
<name>A0A9N9ENS9_9GLOM</name>